<evidence type="ECO:0000256" key="5">
    <source>
        <dbReference type="ARBA" id="ARBA00022692"/>
    </source>
</evidence>
<dbReference type="Gene3D" id="3.40.190.10">
    <property type="entry name" value="Periplasmic binding protein-like II"/>
    <property type="match status" value="2"/>
</dbReference>
<keyword evidence="4" id="KW-1003">Cell membrane</keyword>
<feature type="transmembrane region" description="Helical" evidence="10">
    <location>
        <begin position="299"/>
        <end position="321"/>
    </location>
</feature>
<dbReference type="InterPro" id="IPR001638">
    <property type="entry name" value="Solute-binding_3/MltF_N"/>
</dbReference>
<dbReference type="PANTHER" id="PTHR30614">
    <property type="entry name" value="MEMBRANE COMPONENT OF AMINO ACID ABC TRANSPORTER"/>
    <property type="match status" value="1"/>
</dbReference>
<sequence>MHKLRFVLLLVAMAVLAPLAVLVGSGPASAADGSGEGRVVRVGTEGTYPPFTFEDPDTGDLTGYDVDVVKAVAQEAGWRLEFATSPFDAIFGSLDSGRIDVVANQITINPEREARYRFSEPYTYSRGVIVTAADDDSITTLADLEGRTTAQSETSNWSQVAKDAGAKVENVEQFSQAATLLAQGRVDAIVNDNIAVLDYLETSGSDEVKIAGYAGEDVGEQALTFRKDGAQLQREADRALETLREDGTLERLSEKYFGTDVSSEASTEVDLQGDRRQSRWEVVRGAAGPMLWGAVKGTIPLTAISFVLGLALALVVALGRLSSSPLASVPARVFVSVIRGTPLLVQLFIVFFGLGQIGLKLDPFVAATVAFTLNVAGYAAEIIRGAILSVPRGQFEAASSIGMDRRLTMRRVVLPQAARIAVPPLGNTLLSLVKDTSLAAVVLVPDLFRAAVSAASTSFEYLPLYLLAALYYWIICFLVSLAQEPLERRLGRYVA</sequence>
<dbReference type="RefSeq" id="WP_246003463.1">
    <property type="nucleotide sequence ID" value="NZ_RKHO01000001.1"/>
</dbReference>
<name>A0A3N2CUU0_9ACTN</name>
<evidence type="ECO:0000313" key="13">
    <source>
        <dbReference type="EMBL" id="ROR91291.1"/>
    </source>
</evidence>
<dbReference type="InterPro" id="IPR043429">
    <property type="entry name" value="ArtM/GltK/GlnP/TcyL/YhdX-like"/>
</dbReference>
<protein>
    <submittedName>
        <fullName evidence="13">Amino acid ABC transporter substrate-binding protein (PAAT family) /amino acid ABC transporter membrane protein (PAAT family)</fullName>
    </submittedName>
</protein>
<keyword evidence="5 10" id="KW-0812">Transmembrane</keyword>
<dbReference type="GO" id="GO:0043190">
    <property type="term" value="C:ATP-binding cassette (ABC) transporter complex"/>
    <property type="evidence" value="ECO:0007669"/>
    <property type="project" value="InterPro"/>
</dbReference>
<evidence type="ECO:0000256" key="9">
    <source>
        <dbReference type="ARBA" id="ARBA00023136"/>
    </source>
</evidence>
<comment type="similarity">
    <text evidence="2">Belongs to the bacterial solute-binding protein 3 family.</text>
</comment>
<feature type="chain" id="PRO_5018231610" evidence="11">
    <location>
        <begin position="31"/>
        <end position="495"/>
    </location>
</feature>
<evidence type="ECO:0000313" key="14">
    <source>
        <dbReference type="Proteomes" id="UP000281738"/>
    </source>
</evidence>
<dbReference type="Gene3D" id="1.10.3720.10">
    <property type="entry name" value="MetI-like"/>
    <property type="match status" value="1"/>
</dbReference>
<evidence type="ECO:0000256" key="1">
    <source>
        <dbReference type="ARBA" id="ARBA00004651"/>
    </source>
</evidence>
<keyword evidence="7" id="KW-0029">Amino-acid transport</keyword>
<dbReference type="SUPFAM" id="SSF53850">
    <property type="entry name" value="Periplasmic binding protein-like II"/>
    <property type="match status" value="1"/>
</dbReference>
<comment type="caution">
    <text evidence="13">The sequence shown here is derived from an EMBL/GenBank/DDBJ whole genome shotgun (WGS) entry which is preliminary data.</text>
</comment>
<keyword evidence="14" id="KW-1185">Reference proteome</keyword>
<evidence type="ECO:0000256" key="8">
    <source>
        <dbReference type="ARBA" id="ARBA00022989"/>
    </source>
</evidence>
<dbReference type="InterPro" id="IPR018313">
    <property type="entry name" value="SBP_3_CS"/>
</dbReference>
<comment type="similarity">
    <text evidence="10">Belongs to the binding-protein-dependent transport system permease family.</text>
</comment>
<feature type="signal peptide" evidence="11">
    <location>
        <begin position="1"/>
        <end position="30"/>
    </location>
</feature>
<dbReference type="Pfam" id="PF00528">
    <property type="entry name" value="BPD_transp_1"/>
    <property type="match status" value="1"/>
</dbReference>
<dbReference type="PROSITE" id="PS50928">
    <property type="entry name" value="ABC_TM1"/>
    <property type="match status" value="1"/>
</dbReference>
<evidence type="ECO:0000256" key="7">
    <source>
        <dbReference type="ARBA" id="ARBA00022970"/>
    </source>
</evidence>
<dbReference type="SUPFAM" id="SSF161098">
    <property type="entry name" value="MetI-like"/>
    <property type="match status" value="1"/>
</dbReference>
<dbReference type="AlphaFoldDB" id="A0A3N2CUU0"/>
<keyword evidence="8 10" id="KW-1133">Transmembrane helix</keyword>
<reference evidence="13 14" key="1">
    <citation type="submission" date="2018-11" db="EMBL/GenBank/DDBJ databases">
        <title>Sequencing the genomes of 1000 actinobacteria strains.</title>
        <authorList>
            <person name="Klenk H.-P."/>
        </authorList>
    </citation>
    <scope>NUCLEOTIDE SEQUENCE [LARGE SCALE GENOMIC DNA]</scope>
    <source>
        <strain evidence="13 14">DSM 12652</strain>
    </source>
</reference>
<proteinExistence type="inferred from homology"/>
<evidence type="ECO:0000256" key="3">
    <source>
        <dbReference type="ARBA" id="ARBA00022448"/>
    </source>
</evidence>
<comment type="subcellular location">
    <subcellularLocation>
        <location evidence="1 10">Cell membrane</location>
        <topology evidence="1 10">Multi-pass membrane protein</topology>
    </subcellularLocation>
</comment>
<gene>
    <name evidence="13" type="ORF">EDD33_2157</name>
</gene>
<dbReference type="GO" id="GO:0015184">
    <property type="term" value="F:L-cystine transmembrane transporter activity"/>
    <property type="evidence" value="ECO:0007669"/>
    <property type="project" value="TreeGrafter"/>
</dbReference>
<evidence type="ECO:0000256" key="11">
    <source>
        <dbReference type="SAM" id="SignalP"/>
    </source>
</evidence>
<feature type="transmembrane region" description="Helical" evidence="10">
    <location>
        <begin position="333"/>
        <end position="354"/>
    </location>
</feature>
<dbReference type="Proteomes" id="UP000281738">
    <property type="component" value="Unassembled WGS sequence"/>
</dbReference>
<dbReference type="InterPro" id="IPR000515">
    <property type="entry name" value="MetI-like"/>
</dbReference>
<evidence type="ECO:0000256" key="10">
    <source>
        <dbReference type="RuleBase" id="RU363032"/>
    </source>
</evidence>
<feature type="domain" description="ABC transmembrane type-1" evidence="12">
    <location>
        <begin position="295"/>
        <end position="483"/>
    </location>
</feature>
<keyword evidence="6 11" id="KW-0732">Signal</keyword>
<accession>A0A3N2CUU0</accession>
<evidence type="ECO:0000256" key="2">
    <source>
        <dbReference type="ARBA" id="ARBA00010333"/>
    </source>
</evidence>
<evidence type="ECO:0000259" key="12">
    <source>
        <dbReference type="PROSITE" id="PS50928"/>
    </source>
</evidence>
<evidence type="ECO:0000256" key="4">
    <source>
        <dbReference type="ARBA" id="ARBA00022475"/>
    </source>
</evidence>
<dbReference type="EMBL" id="RKHO01000001">
    <property type="protein sequence ID" value="ROR91291.1"/>
    <property type="molecule type" value="Genomic_DNA"/>
</dbReference>
<dbReference type="InterPro" id="IPR035906">
    <property type="entry name" value="MetI-like_sf"/>
</dbReference>
<dbReference type="Pfam" id="PF00497">
    <property type="entry name" value="SBP_bac_3"/>
    <property type="match status" value="1"/>
</dbReference>
<feature type="transmembrane region" description="Helical" evidence="10">
    <location>
        <begin position="462"/>
        <end position="482"/>
    </location>
</feature>
<evidence type="ECO:0000256" key="6">
    <source>
        <dbReference type="ARBA" id="ARBA00022729"/>
    </source>
</evidence>
<dbReference type="SMART" id="SM00062">
    <property type="entry name" value="PBPb"/>
    <property type="match status" value="1"/>
</dbReference>
<dbReference type="PANTHER" id="PTHR30614:SF0">
    <property type="entry name" value="L-CYSTINE TRANSPORT SYSTEM PERMEASE PROTEIN TCYL"/>
    <property type="match status" value="1"/>
</dbReference>
<dbReference type="CDD" id="cd06261">
    <property type="entry name" value="TM_PBP2"/>
    <property type="match status" value="1"/>
</dbReference>
<keyword evidence="9 10" id="KW-0472">Membrane</keyword>
<dbReference type="PROSITE" id="PS01039">
    <property type="entry name" value="SBP_BACTERIAL_3"/>
    <property type="match status" value="1"/>
</dbReference>
<dbReference type="InterPro" id="IPR010065">
    <property type="entry name" value="AA_ABC_transptr_permease_3TM"/>
</dbReference>
<organism evidence="13 14">
    <name type="scientific">Nocardioides aurantiacus</name>
    <dbReference type="NCBI Taxonomy" id="86796"/>
    <lineage>
        <taxon>Bacteria</taxon>
        <taxon>Bacillati</taxon>
        <taxon>Actinomycetota</taxon>
        <taxon>Actinomycetes</taxon>
        <taxon>Propionibacteriales</taxon>
        <taxon>Nocardioidaceae</taxon>
        <taxon>Nocardioides</taxon>
    </lineage>
</organism>
<keyword evidence="3 10" id="KW-0813">Transport</keyword>
<dbReference type="NCBIfam" id="TIGR01726">
    <property type="entry name" value="HEQRo_perm_3TM"/>
    <property type="match status" value="1"/>
</dbReference>